<dbReference type="Proteomes" id="UP001050975">
    <property type="component" value="Unassembled WGS sequence"/>
</dbReference>
<feature type="domain" description="MurNAc-LAA" evidence="2">
    <location>
        <begin position="246"/>
        <end position="354"/>
    </location>
</feature>
<dbReference type="EMBL" id="BLAY01000226">
    <property type="protein sequence ID" value="GET43491.1"/>
    <property type="molecule type" value="Genomic_DNA"/>
</dbReference>
<accession>A0AAV3XP57</accession>
<evidence type="ECO:0000256" key="1">
    <source>
        <dbReference type="ARBA" id="ARBA00022801"/>
    </source>
</evidence>
<name>A0AAV3XP57_9CYAN</name>
<dbReference type="InterPro" id="IPR050695">
    <property type="entry name" value="N-acetylmuramoyl_amidase_3"/>
</dbReference>
<dbReference type="InterPro" id="IPR021731">
    <property type="entry name" value="AMIN_dom"/>
</dbReference>
<dbReference type="Pfam" id="PF11741">
    <property type="entry name" value="AMIN"/>
    <property type="match status" value="1"/>
</dbReference>
<reference evidence="3" key="1">
    <citation type="submission" date="2019-10" db="EMBL/GenBank/DDBJ databases">
        <title>Draft genome sequece of Microseira wollei NIES-4236.</title>
        <authorList>
            <person name="Yamaguchi H."/>
            <person name="Suzuki S."/>
            <person name="Kawachi M."/>
        </authorList>
    </citation>
    <scope>NUCLEOTIDE SEQUENCE</scope>
    <source>
        <strain evidence="3">NIES-4236</strain>
    </source>
</reference>
<organism evidence="3 4">
    <name type="scientific">Microseira wollei NIES-4236</name>
    <dbReference type="NCBI Taxonomy" id="2530354"/>
    <lineage>
        <taxon>Bacteria</taxon>
        <taxon>Bacillati</taxon>
        <taxon>Cyanobacteriota</taxon>
        <taxon>Cyanophyceae</taxon>
        <taxon>Oscillatoriophycideae</taxon>
        <taxon>Aerosakkonematales</taxon>
        <taxon>Aerosakkonemataceae</taxon>
        <taxon>Microseira</taxon>
    </lineage>
</organism>
<proteinExistence type="predicted"/>
<gene>
    <name evidence="3" type="ORF">MiSe_83150</name>
</gene>
<dbReference type="SUPFAM" id="SSF53187">
    <property type="entry name" value="Zn-dependent exopeptidases"/>
    <property type="match status" value="1"/>
</dbReference>
<dbReference type="SMART" id="SM00646">
    <property type="entry name" value="Ami_3"/>
    <property type="match status" value="1"/>
</dbReference>
<dbReference type="InterPro" id="IPR002508">
    <property type="entry name" value="MurNAc-LAA_cat"/>
</dbReference>
<comment type="caution">
    <text evidence="3">The sequence shown here is derived from an EMBL/GenBank/DDBJ whole genome shotgun (WGS) entry which is preliminary data.</text>
</comment>
<evidence type="ECO:0000313" key="3">
    <source>
        <dbReference type="EMBL" id="GET43491.1"/>
    </source>
</evidence>
<evidence type="ECO:0000313" key="4">
    <source>
        <dbReference type="Proteomes" id="UP001050975"/>
    </source>
</evidence>
<dbReference type="GO" id="GO:0009253">
    <property type="term" value="P:peptidoglycan catabolic process"/>
    <property type="evidence" value="ECO:0007669"/>
    <property type="project" value="InterPro"/>
</dbReference>
<evidence type="ECO:0000259" key="2">
    <source>
        <dbReference type="SMART" id="SM00646"/>
    </source>
</evidence>
<protein>
    <submittedName>
        <fullName evidence="3">N-acetylmuramoyl-L-alanine amidase</fullName>
    </submittedName>
</protein>
<dbReference type="GO" id="GO:0030288">
    <property type="term" value="C:outer membrane-bounded periplasmic space"/>
    <property type="evidence" value="ECO:0007669"/>
    <property type="project" value="TreeGrafter"/>
</dbReference>
<dbReference type="PANTHER" id="PTHR30404:SF0">
    <property type="entry name" value="N-ACETYLMURAMOYL-L-ALANINE AMIDASE AMIC"/>
    <property type="match status" value="1"/>
</dbReference>
<keyword evidence="4" id="KW-1185">Reference proteome</keyword>
<dbReference type="Gene3D" id="3.40.630.40">
    <property type="entry name" value="Zn-dependent exopeptidases"/>
    <property type="match status" value="1"/>
</dbReference>
<sequence>MKLHQLLPGLLGFFLLSSPVEAANLRFWRFDANANRLVFRTDQGIQPKAQLIFNPTRLVVDLPGTWLGGWPTAKREVGEVIRSVRVGQFDDRTTRIVIELAPGYSLDPEQVKVVGISPTTWTVQLPTPQRMGAVISPPPADFVSNPDASSPIPVPPPAPPPPIPPQPAFEPPVERIIPRVPKTRPVVVIDPGHGGKDVGAIGVGGIHEADIILSISQQVARILEQRGIQVVMTRDSDYFVDLAPRVVIAKRVDADVFVSIHANAIDNRPDVNGLETYYFGNGAVLARTIHNSILQSLDINNRGVRRARFFVLRNNPMPAVLVETGYVTSPSESRRLTDPAYQSQMAAAIARGILQYLGMN</sequence>
<dbReference type="AlphaFoldDB" id="A0AAV3XP57"/>
<dbReference type="PANTHER" id="PTHR30404">
    <property type="entry name" value="N-ACETYLMURAMOYL-L-ALANINE AMIDASE"/>
    <property type="match status" value="1"/>
</dbReference>
<dbReference type="Pfam" id="PF01520">
    <property type="entry name" value="Amidase_3"/>
    <property type="match status" value="1"/>
</dbReference>
<dbReference type="RefSeq" id="WP_226592347.1">
    <property type="nucleotide sequence ID" value="NZ_BLAY01000226.1"/>
</dbReference>
<dbReference type="Gene3D" id="2.60.40.3500">
    <property type="match status" value="1"/>
</dbReference>
<keyword evidence="1" id="KW-0378">Hydrolase</keyword>
<dbReference type="CDD" id="cd02696">
    <property type="entry name" value="MurNAc-LAA"/>
    <property type="match status" value="1"/>
</dbReference>
<dbReference type="GO" id="GO:0008745">
    <property type="term" value="F:N-acetylmuramoyl-L-alanine amidase activity"/>
    <property type="evidence" value="ECO:0007669"/>
    <property type="project" value="InterPro"/>
</dbReference>